<dbReference type="RefSeq" id="WP_129081804.1">
    <property type="nucleotide sequence ID" value="NZ_CP041070.1"/>
</dbReference>
<evidence type="ECO:0000313" key="4">
    <source>
        <dbReference type="EMBL" id="RXJ63272.1"/>
    </source>
</evidence>
<dbReference type="EMBL" id="PDKO01000004">
    <property type="protein sequence ID" value="RXJ63272.1"/>
    <property type="molecule type" value="Genomic_DNA"/>
</dbReference>
<dbReference type="AlphaFoldDB" id="A0A4Q0Y037"/>
<dbReference type="Gene3D" id="2.60.120.1440">
    <property type="match status" value="1"/>
</dbReference>
<dbReference type="PANTHER" id="PTHR30273">
    <property type="entry name" value="PERIPLASMIC SIGNAL SENSOR AND SIGMA FACTOR ACTIVATOR FECR-RELATED"/>
    <property type="match status" value="1"/>
</dbReference>
<dbReference type="Pfam" id="PF04773">
    <property type="entry name" value="FecR"/>
    <property type="match status" value="1"/>
</dbReference>
<feature type="domain" description="FecR protein" evidence="2">
    <location>
        <begin position="115"/>
        <end position="206"/>
    </location>
</feature>
<dbReference type="Pfam" id="PF16344">
    <property type="entry name" value="FecR_C"/>
    <property type="match status" value="1"/>
</dbReference>
<dbReference type="InterPro" id="IPR006860">
    <property type="entry name" value="FecR"/>
</dbReference>
<evidence type="ECO:0000256" key="1">
    <source>
        <dbReference type="SAM" id="Phobius"/>
    </source>
</evidence>
<dbReference type="OrthoDB" id="5342413at2"/>
<accession>A0A4Q0Y037</accession>
<protein>
    <submittedName>
        <fullName evidence="4">Siderophore-interacting protein</fullName>
    </submittedName>
</protein>
<keyword evidence="1" id="KW-0472">Membrane</keyword>
<dbReference type="Gene3D" id="3.55.50.30">
    <property type="match status" value="1"/>
</dbReference>
<keyword evidence="1" id="KW-0812">Transmembrane</keyword>
<organism evidence="4 5">
    <name type="scientific">Halarcobacter anaerophilus</name>
    <dbReference type="NCBI Taxonomy" id="877500"/>
    <lineage>
        <taxon>Bacteria</taxon>
        <taxon>Pseudomonadati</taxon>
        <taxon>Campylobacterota</taxon>
        <taxon>Epsilonproteobacteria</taxon>
        <taxon>Campylobacterales</taxon>
        <taxon>Arcobacteraceae</taxon>
        <taxon>Halarcobacter</taxon>
    </lineage>
</organism>
<name>A0A4Q0Y037_9BACT</name>
<dbReference type="InterPro" id="IPR012373">
    <property type="entry name" value="Ferrdict_sens_TM"/>
</dbReference>
<evidence type="ECO:0000259" key="2">
    <source>
        <dbReference type="Pfam" id="PF04773"/>
    </source>
</evidence>
<proteinExistence type="predicted"/>
<keyword evidence="5" id="KW-1185">Reference proteome</keyword>
<dbReference type="Proteomes" id="UP000290191">
    <property type="component" value="Unassembled WGS sequence"/>
</dbReference>
<keyword evidence="1" id="KW-1133">Transmembrane helix</keyword>
<feature type="transmembrane region" description="Helical" evidence="1">
    <location>
        <begin position="84"/>
        <end position="101"/>
    </location>
</feature>
<dbReference type="InterPro" id="IPR032508">
    <property type="entry name" value="FecR_C"/>
</dbReference>
<dbReference type="PANTHER" id="PTHR30273:SF2">
    <property type="entry name" value="PROTEIN FECR"/>
    <property type="match status" value="1"/>
</dbReference>
<evidence type="ECO:0000313" key="5">
    <source>
        <dbReference type="Proteomes" id="UP000290191"/>
    </source>
</evidence>
<comment type="caution">
    <text evidence="4">The sequence shown here is derived from an EMBL/GenBank/DDBJ whole genome shotgun (WGS) entry which is preliminary data.</text>
</comment>
<gene>
    <name evidence="4" type="ORF">CRV06_06220</name>
</gene>
<reference evidence="4 5" key="1">
    <citation type="submission" date="2017-10" db="EMBL/GenBank/DDBJ databases">
        <title>Genomics of the genus Arcobacter.</title>
        <authorList>
            <person name="Perez-Cataluna A."/>
            <person name="Figueras M.J."/>
        </authorList>
    </citation>
    <scope>NUCLEOTIDE SEQUENCE [LARGE SCALE GENOMIC DNA]</scope>
    <source>
        <strain evidence="4 5">DSM 24636</strain>
    </source>
</reference>
<sequence>MNNDKKMKEQAVYWLSCEKEGFTESRKLEFENWLKENPSHQKVYNRMKFIHKIPKSLSEKNREDLSQKVHKELSKTKLSLKIKYYYSGAAVLILILFFSLFKTYDNNSLQYEKIYVTDVKNLSKQSLPDGSIISLDAKTNLNIEFYKNRREAFLTNGKVIFSIAKDKSRPFVISSDNIQIEVVGTKFEVINLDNKITINVQEGRVKTYHLNKNKKRENTIILTKADTITYTNKGEVNNYSKINPEKIAIWQDDLINFNQVTLKEAFTEFAKYTNHTFEFSSNEIKNYLVTGEFKSNQLDIFLNTIIKIYPIKIEKKDKTIKIIKK</sequence>
<dbReference type="STRING" id="877500.GCA_000935065_00558"/>
<dbReference type="PIRSF" id="PIRSF018266">
    <property type="entry name" value="FecR"/>
    <property type="match status" value="1"/>
</dbReference>
<feature type="domain" description="Protein FecR C-terminal" evidence="3">
    <location>
        <begin position="255"/>
        <end position="322"/>
    </location>
</feature>
<dbReference type="GO" id="GO:0016989">
    <property type="term" value="F:sigma factor antagonist activity"/>
    <property type="evidence" value="ECO:0007669"/>
    <property type="project" value="TreeGrafter"/>
</dbReference>
<evidence type="ECO:0000259" key="3">
    <source>
        <dbReference type="Pfam" id="PF16344"/>
    </source>
</evidence>